<feature type="compositionally biased region" description="Low complexity" evidence="1">
    <location>
        <begin position="261"/>
        <end position="278"/>
    </location>
</feature>
<accession>A0AAD9KLH8</accession>
<dbReference type="PANTHER" id="PTHR16112:SF22">
    <property type="entry name" value="PWWP DOMAIN-CONTAINING 2B"/>
    <property type="match status" value="1"/>
</dbReference>
<comment type="caution">
    <text evidence="4">The sequence shown here is derived from an EMBL/GenBank/DDBJ whole genome shotgun (WGS) entry which is preliminary data.</text>
</comment>
<feature type="region of interest" description="Disordered" evidence="1">
    <location>
        <begin position="1"/>
        <end position="20"/>
    </location>
</feature>
<evidence type="ECO:0000256" key="1">
    <source>
        <dbReference type="SAM" id="MobiDB-lite"/>
    </source>
</evidence>
<dbReference type="InterPro" id="IPR000313">
    <property type="entry name" value="PWWP_dom"/>
</dbReference>
<evidence type="ECO:0000313" key="4">
    <source>
        <dbReference type="EMBL" id="KAK2173763.1"/>
    </source>
</evidence>
<dbReference type="EMBL" id="JAODUO010004501">
    <property type="protein sequence ID" value="KAK2143494.1"/>
    <property type="molecule type" value="Genomic_DNA"/>
</dbReference>
<feature type="region of interest" description="Disordered" evidence="1">
    <location>
        <begin position="310"/>
        <end position="368"/>
    </location>
</feature>
<dbReference type="EMBL" id="JAODUO010000849">
    <property type="protein sequence ID" value="KAK2173763.1"/>
    <property type="molecule type" value="Genomic_DNA"/>
</dbReference>
<dbReference type="GO" id="GO:0010369">
    <property type="term" value="C:chromocenter"/>
    <property type="evidence" value="ECO:0007669"/>
    <property type="project" value="TreeGrafter"/>
</dbReference>
<dbReference type="AlphaFoldDB" id="A0AAD9KLH8"/>
<sequence>MSSINESMEDPFIRNMADGKSTDVPITKGAHLVVTVEDALPNVVLVCLKHGAKMYRGALMNSVHSSFPCGTNYAQPSLPPASTDVKTAENDAAASHKTQPNKRVEMSALVYRHTYNQTDTTGTSVTAEKSRQLVPQRNITRPLRDKNVRNNMRLRPRQVLCSNCKQSIHDTVVNVRTTNENNNKDQGTKENLKEVHQCSDISDESEQKKRTNEDVIQSLVPRKKSHWSELLNVSKTRAPVIKISFASPHGEGRVVNIPVKPSNGTTTESESEPGTKSPHQPAKYEQYRKWRKSLRKAKLKEKSLQVVASDVPMTLRRVPHHKKSKHGKHKTKRKHKHKDTPPDPPPCHTDSAEVKNDLSPDMPILDDDDSAAINEYVGDDCWQDASNDAMFVDSDQHYEEYSIMSNTDESSLKRKICKVHAPLEDGNSKGSFESSHSHISEDVVDLISDDESHNGSLADNLDKDCSLEGEEREPLQPLMMRIHTCSVTTCTTKEGCTFTIDDIVWGKIHGFPWWPGRICTMTVSKKDNGVVIAQLARVAWFGSSTVSHMPCAELSPFLRDYKLRYNKKKRGAYKLAIKQATLAAQSVLSDTAADEIDFSIFED</sequence>
<dbReference type="PANTHER" id="PTHR16112">
    <property type="entry name" value="METHYL-CPG BINDING PROTEIN, DROSOPHILA"/>
    <property type="match status" value="1"/>
</dbReference>
<dbReference type="Gene3D" id="2.30.30.140">
    <property type="match status" value="1"/>
</dbReference>
<reference evidence="4" key="1">
    <citation type="journal article" date="2023" name="Mol. Biol. Evol.">
        <title>Third-Generation Sequencing Reveals the Adaptive Role of the Epigenome in Three Deep-Sea Polychaetes.</title>
        <authorList>
            <person name="Perez M."/>
            <person name="Aroh O."/>
            <person name="Sun Y."/>
            <person name="Lan Y."/>
            <person name="Juniper S.K."/>
            <person name="Young C.R."/>
            <person name="Angers B."/>
            <person name="Qian P.Y."/>
        </authorList>
    </citation>
    <scope>NUCLEOTIDE SEQUENCE</scope>
    <source>
        <strain evidence="4">R07B-5</strain>
    </source>
</reference>
<evidence type="ECO:0000313" key="5">
    <source>
        <dbReference type="Proteomes" id="UP001209878"/>
    </source>
</evidence>
<feature type="domain" description="PWWP" evidence="2">
    <location>
        <begin position="500"/>
        <end position="560"/>
    </location>
</feature>
<name>A0AAD9KLH8_RIDPI</name>
<proteinExistence type="predicted"/>
<feature type="region of interest" description="Disordered" evidence="1">
    <location>
        <begin position="251"/>
        <end position="287"/>
    </location>
</feature>
<organism evidence="4 5">
    <name type="scientific">Ridgeia piscesae</name>
    <name type="common">Tubeworm</name>
    <dbReference type="NCBI Taxonomy" id="27915"/>
    <lineage>
        <taxon>Eukaryota</taxon>
        <taxon>Metazoa</taxon>
        <taxon>Spiralia</taxon>
        <taxon>Lophotrochozoa</taxon>
        <taxon>Annelida</taxon>
        <taxon>Polychaeta</taxon>
        <taxon>Sedentaria</taxon>
        <taxon>Canalipalpata</taxon>
        <taxon>Sabellida</taxon>
        <taxon>Siboglinidae</taxon>
        <taxon>Ridgeia</taxon>
    </lineage>
</organism>
<dbReference type="Proteomes" id="UP001209878">
    <property type="component" value="Unassembled WGS sequence"/>
</dbReference>
<dbReference type="GO" id="GO:0005634">
    <property type="term" value="C:nucleus"/>
    <property type="evidence" value="ECO:0007669"/>
    <property type="project" value="TreeGrafter"/>
</dbReference>
<gene>
    <name evidence="3" type="ORF">NP493_4518g00000</name>
    <name evidence="4" type="ORF">NP493_850g00040</name>
</gene>
<feature type="region of interest" description="Disordered" evidence="1">
    <location>
        <begin position="78"/>
        <end position="100"/>
    </location>
</feature>
<dbReference type="Pfam" id="PF00855">
    <property type="entry name" value="PWWP"/>
    <property type="match status" value="1"/>
</dbReference>
<dbReference type="CDD" id="cd20140">
    <property type="entry name" value="PWWP_PWWP2"/>
    <property type="match status" value="1"/>
</dbReference>
<protein>
    <recommendedName>
        <fullName evidence="2">PWWP domain-containing protein</fullName>
    </recommendedName>
</protein>
<feature type="compositionally biased region" description="Basic and acidic residues" evidence="1">
    <location>
        <begin position="182"/>
        <end position="197"/>
    </location>
</feature>
<dbReference type="GO" id="GO:0003682">
    <property type="term" value="F:chromatin binding"/>
    <property type="evidence" value="ECO:0007669"/>
    <property type="project" value="TreeGrafter"/>
</dbReference>
<keyword evidence="5" id="KW-1185">Reference proteome</keyword>
<feature type="compositionally biased region" description="Basic residues" evidence="1">
    <location>
        <begin position="317"/>
        <end position="338"/>
    </location>
</feature>
<evidence type="ECO:0000259" key="2">
    <source>
        <dbReference type="PROSITE" id="PS50812"/>
    </source>
</evidence>
<evidence type="ECO:0000313" key="3">
    <source>
        <dbReference type="EMBL" id="KAK2143494.1"/>
    </source>
</evidence>
<feature type="region of interest" description="Disordered" evidence="1">
    <location>
        <begin position="178"/>
        <end position="213"/>
    </location>
</feature>
<dbReference type="SMART" id="SM00293">
    <property type="entry name" value="PWWP"/>
    <property type="match status" value="1"/>
</dbReference>
<dbReference type="SUPFAM" id="SSF63748">
    <property type="entry name" value="Tudor/PWWP/MBT"/>
    <property type="match status" value="1"/>
</dbReference>
<dbReference type="PROSITE" id="PS50812">
    <property type="entry name" value="PWWP"/>
    <property type="match status" value="1"/>
</dbReference>